<feature type="region of interest" description="Disordered" evidence="4">
    <location>
        <begin position="43"/>
        <end position="88"/>
    </location>
</feature>
<dbReference type="EMBL" id="CM017328">
    <property type="protein sequence ID" value="KAE8124977.1"/>
    <property type="molecule type" value="Genomic_DNA"/>
</dbReference>
<evidence type="ECO:0000256" key="2">
    <source>
        <dbReference type="ARBA" id="ARBA00022896"/>
    </source>
</evidence>
<keyword evidence="6" id="KW-1185">Reference proteome</keyword>
<dbReference type="OrthoDB" id="288590at2759"/>
<reference evidence="5 6" key="1">
    <citation type="submission" date="2019-06" db="EMBL/GenBank/DDBJ databases">
        <title>A chromosomal-level reference genome of Carpinus fangiana (Coryloideae, Betulaceae).</title>
        <authorList>
            <person name="Yang X."/>
            <person name="Wang Z."/>
            <person name="Zhang L."/>
            <person name="Hao G."/>
            <person name="Liu J."/>
            <person name="Yang Y."/>
        </authorList>
    </citation>
    <scope>NUCLEOTIDE SEQUENCE [LARGE SCALE GENOMIC DNA]</scope>
    <source>
        <strain evidence="5">Cfa_2016G</strain>
        <tissue evidence="5">Leaf</tissue>
    </source>
</reference>
<keyword evidence="2" id="KW-0847">Vitamin C</keyword>
<organism evidence="5 6">
    <name type="scientific">Carpinus fangiana</name>
    <dbReference type="NCBI Taxonomy" id="176857"/>
    <lineage>
        <taxon>Eukaryota</taxon>
        <taxon>Viridiplantae</taxon>
        <taxon>Streptophyta</taxon>
        <taxon>Embryophyta</taxon>
        <taxon>Tracheophyta</taxon>
        <taxon>Spermatophyta</taxon>
        <taxon>Magnoliopsida</taxon>
        <taxon>eudicotyledons</taxon>
        <taxon>Gunneridae</taxon>
        <taxon>Pentapetalae</taxon>
        <taxon>rosids</taxon>
        <taxon>fabids</taxon>
        <taxon>Fagales</taxon>
        <taxon>Betulaceae</taxon>
        <taxon>Carpinus</taxon>
    </lineage>
</organism>
<dbReference type="Gene3D" id="2.60.120.330">
    <property type="entry name" value="B-lactam Antibiotic, Isopenicillin N Synthase, Chain"/>
    <property type="match status" value="2"/>
</dbReference>
<proteinExistence type="predicted"/>
<dbReference type="InterPro" id="IPR027443">
    <property type="entry name" value="IPNS-like_sf"/>
</dbReference>
<dbReference type="GO" id="GO:0046872">
    <property type="term" value="F:metal ion binding"/>
    <property type="evidence" value="ECO:0007669"/>
    <property type="project" value="UniProtKB-KW"/>
</dbReference>
<dbReference type="Proteomes" id="UP000327013">
    <property type="component" value="Chromosome 8"/>
</dbReference>
<accession>A0A5N6RSU4</accession>
<evidence type="ECO:0000313" key="6">
    <source>
        <dbReference type="Proteomes" id="UP000327013"/>
    </source>
</evidence>
<keyword evidence="3" id="KW-0408">Iron</keyword>
<dbReference type="GO" id="GO:0031418">
    <property type="term" value="F:L-ascorbic acid binding"/>
    <property type="evidence" value="ECO:0007669"/>
    <property type="project" value="UniProtKB-KW"/>
</dbReference>
<name>A0A5N6RSU4_9ROSI</name>
<dbReference type="SUPFAM" id="SSF51197">
    <property type="entry name" value="Clavaminate synthase-like"/>
    <property type="match status" value="2"/>
</dbReference>
<protein>
    <submittedName>
        <fullName evidence="5">Uncharacterized protein</fullName>
    </submittedName>
</protein>
<evidence type="ECO:0000256" key="4">
    <source>
        <dbReference type="SAM" id="MobiDB-lite"/>
    </source>
</evidence>
<evidence type="ECO:0000256" key="3">
    <source>
        <dbReference type="ARBA" id="ARBA00023004"/>
    </source>
</evidence>
<dbReference type="AlphaFoldDB" id="A0A5N6RSU4"/>
<evidence type="ECO:0000256" key="1">
    <source>
        <dbReference type="ARBA" id="ARBA00022723"/>
    </source>
</evidence>
<dbReference type="InterPro" id="IPR050295">
    <property type="entry name" value="Plant_2OG-oxidoreductases"/>
</dbReference>
<dbReference type="PANTHER" id="PTHR47991">
    <property type="entry name" value="OXOGLUTARATE/IRON-DEPENDENT DIOXYGENASE"/>
    <property type="match status" value="1"/>
</dbReference>
<keyword evidence="1" id="KW-0479">Metal-binding</keyword>
<evidence type="ECO:0000313" key="5">
    <source>
        <dbReference type="EMBL" id="KAE8124977.1"/>
    </source>
</evidence>
<sequence>MKALAQKLLGLISESLGLRSPCIEEAVGELHQNITFSYYPPCPQPEPHPRSPTPFRYGGHHAFDPRPRRRPSTSQEQPLAHRTPFYKSAQHRAITNATQARLAVATFHDPAKAVKISPVSELVSESSPQYLEVLYGDYVSSWYTKGLDG</sequence>
<gene>
    <name evidence="5" type="ORF">FH972_019816</name>
</gene>
<feature type="compositionally biased region" description="Pro residues" evidence="4">
    <location>
        <begin position="43"/>
        <end position="52"/>
    </location>
</feature>